<evidence type="ECO:0000313" key="3">
    <source>
        <dbReference type="WBParaSite" id="MhA1_Contig517.frz3.gene15"/>
    </source>
</evidence>
<sequence>MVKEIKKIIVNKLKGLKNKGKDEKKWEEIQKLFDGIKINEKNVKYKLNKLKEKMEESNQIENDEIKKKVASLRMMVEDMEKNLMNEKMEKLKKEIEIMMKETELKEIEEKIKESKDEIEKKIKRSKDEIEEKIQETKYDK</sequence>
<dbReference type="AlphaFoldDB" id="A0A1I8BSE6"/>
<dbReference type="Proteomes" id="UP000095281">
    <property type="component" value="Unplaced"/>
</dbReference>
<keyword evidence="1" id="KW-0175">Coiled coil</keyword>
<protein>
    <submittedName>
        <fullName evidence="3">Uncharacterized protein</fullName>
    </submittedName>
</protein>
<accession>A0A1I8BSE6</accession>
<evidence type="ECO:0000313" key="2">
    <source>
        <dbReference type="Proteomes" id="UP000095281"/>
    </source>
</evidence>
<proteinExistence type="predicted"/>
<feature type="coiled-coil region" evidence="1">
    <location>
        <begin position="47"/>
        <end position="135"/>
    </location>
</feature>
<reference evidence="3" key="1">
    <citation type="submission" date="2016-11" db="UniProtKB">
        <authorList>
            <consortium name="WormBaseParasite"/>
        </authorList>
    </citation>
    <scope>IDENTIFICATION</scope>
</reference>
<dbReference type="WBParaSite" id="MhA1_Contig517.frz3.gene15">
    <property type="protein sequence ID" value="MhA1_Contig517.frz3.gene15"/>
    <property type="gene ID" value="MhA1_Contig517.frz3.gene15"/>
</dbReference>
<organism evidence="2 3">
    <name type="scientific">Meloidogyne hapla</name>
    <name type="common">Root-knot nematode worm</name>
    <dbReference type="NCBI Taxonomy" id="6305"/>
    <lineage>
        <taxon>Eukaryota</taxon>
        <taxon>Metazoa</taxon>
        <taxon>Ecdysozoa</taxon>
        <taxon>Nematoda</taxon>
        <taxon>Chromadorea</taxon>
        <taxon>Rhabditida</taxon>
        <taxon>Tylenchina</taxon>
        <taxon>Tylenchomorpha</taxon>
        <taxon>Tylenchoidea</taxon>
        <taxon>Meloidogynidae</taxon>
        <taxon>Meloidogyninae</taxon>
        <taxon>Meloidogyne</taxon>
    </lineage>
</organism>
<evidence type="ECO:0000256" key="1">
    <source>
        <dbReference type="SAM" id="Coils"/>
    </source>
</evidence>
<keyword evidence="2" id="KW-1185">Reference proteome</keyword>
<name>A0A1I8BSE6_MELHA</name>